<dbReference type="EMBL" id="BSNC01000006">
    <property type="protein sequence ID" value="GLP97562.1"/>
    <property type="molecule type" value="Genomic_DNA"/>
</dbReference>
<keyword evidence="3" id="KW-1185">Reference proteome</keyword>
<comment type="caution">
    <text evidence="2">The sequence shown here is derived from an EMBL/GenBank/DDBJ whole genome shotgun (WGS) entry which is preliminary data.</text>
</comment>
<protein>
    <recommendedName>
        <fullName evidence="1">N-acetyltransferase domain-containing protein</fullName>
    </recommendedName>
</protein>
<dbReference type="GO" id="GO:0016747">
    <property type="term" value="F:acyltransferase activity, transferring groups other than amino-acyl groups"/>
    <property type="evidence" value="ECO:0007669"/>
    <property type="project" value="InterPro"/>
</dbReference>
<accession>A0AA37RZ63</accession>
<reference evidence="2" key="1">
    <citation type="journal article" date="2014" name="Int. J. Syst. Evol. Microbiol.">
        <title>Complete genome sequence of Corynebacterium casei LMG S-19264T (=DSM 44701T), isolated from a smear-ripened cheese.</title>
        <authorList>
            <consortium name="US DOE Joint Genome Institute (JGI-PGF)"/>
            <person name="Walter F."/>
            <person name="Albersmeier A."/>
            <person name="Kalinowski J."/>
            <person name="Ruckert C."/>
        </authorList>
    </citation>
    <scope>NUCLEOTIDE SEQUENCE</scope>
    <source>
        <strain evidence="2">NBRC 101628</strain>
    </source>
</reference>
<organism evidence="2 3">
    <name type="scientific">Paraferrimonas sedimenticola</name>
    <dbReference type="NCBI Taxonomy" id="375674"/>
    <lineage>
        <taxon>Bacteria</taxon>
        <taxon>Pseudomonadati</taxon>
        <taxon>Pseudomonadota</taxon>
        <taxon>Gammaproteobacteria</taxon>
        <taxon>Alteromonadales</taxon>
        <taxon>Ferrimonadaceae</taxon>
        <taxon>Paraferrimonas</taxon>
    </lineage>
</organism>
<dbReference type="Gene3D" id="3.40.630.30">
    <property type="match status" value="1"/>
</dbReference>
<name>A0AA37RZ63_9GAMM</name>
<dbReference type="RefSeq" id="WP_095504602.1">
    <property type="nucleotide sequence ID" value="NZ_BSNC01000006.1"/>
</dbReference>
<feature type="domain" description="N-acetyltransferase" evidence="1">
    <location>
        <begin position="1"/>
        <end position="136"/>
    </location>
</feature>
<dbReference type="InterPro" id="IPR016181">
    <property type="entry name" value="Acyl_CoA_acyltransferase"/>
</dbReference>
<evidence type="ECO:0000259" key="1">
    <source>
        <dbReference type="PROSITE" id="PS51186"/>
    </source>
</evidence>
<reference evidence="2" key="2">
    <citation type="submission" date="2023-01" db="EMBL/GenBank/DDBJ databases">
        <title>Draft genome sequence of Paraferrimonas sedimenticola strain NBRC 101628.</title>
        <authorList>
            <person name="Sun Q."/>
            <person name="Mori K."/>
        </authorList>
    </citation>
    <scope>NUCLEOTIDE SEQUENCE</scope>
    <source>
        <strain evidence="2">NBRC 101628</strain>
    </source>
</reference>
<dbReference type="AlphaFoldDB" id="A0AA37RZ63"/>
<sequence length="136" mass="14850">MYQVETQIHSVEQALQGFPQLEQQFQLNPQDHLAIVLVEGELAGAQVISQTAPAQKQLHSPWVDGEFAGLGLKQVLLAALEQWAFAQSTQEVSILASNQESNWLALLIEQGYLIEAVTANKGGALDNQLTLSKTLN</sequence>
<dbReference type="Pfam" id="PF00583">
    <property type="entry name" value="Acetyltransf_1"/>
    <property type="match status" value="1"/>
</dbReference>
<evidence type="ECO:0000313" key="2">
    <source>
        <dbReference type="EMBL" id="GLP97562.1"/>
    </source>
</evidence>
<dbReference type="InterPro" id="IPR000182">
    <property type="entry name" value="GNAT_dom"/>
</dbReference>
<dbReference type="SUPFAM" id="SSF55729">
    <property type="entry name" value="Acyl-CoA N-acyltransferases (Nat)"/>
    <property type="match status" value="1"/>
</dbReference>
<dbReference type="Proteomes" id="UP001161422">
    <property type="component" value="Unassembled WGS sequence"/>
</dbReference>
<gene>
    <name evidence="2" type="ORF">GCM10007895_28690</name>
</gene>
<proteinExistence type="predicted"/>
<dbReference type="PROSITE" id="PS51186">
    <property type="entry name" value="GNAT"/>
    <property type="match status" value="1"/>
</dbReference>
<evidence type="ECO:0000313" key="3">
    <source>
        <dbReference type="Proteomes" id="UP001161422"/>
    </source>
</evidence>